<dbReference type="InterPro" id="IPR036513">
    <property type="entry name" value="STAS_dom_sf"/>
</dbReference>
<dbReference type="RefSeq" id="WP_176062273.1">
    <property type="nucleotide sequence ID" value="NZ_BJTG01000001.1"/>
</dbReference>
<dbReference type="GO" id="GO:0043856">
    <property type="term" value="F:anti-sigma factor antagonist activity"/>
    <property type="evidence" value="ECO:0007669"/>
    <property type="project" value="TreeGrafter"/>
</dbReference>
<keyword evidence="3" id="KW-1185">Reference proteome</keyword>
<dbReference type="CDD" id="cd07043">
    <property type="entry name" value="STAS_anti-anti-sigma_factors"/>
    <property type="match status" value="1"/>
</dbReference>
<dbReference type="Gene3D" id="3.30.750.24">
    <property type="entry name" value="STAS domain"/>
    <property type="match status" value="1"/>
</dbReference>
<feature type="domain" description="STAS" evidence="1">
    <location>
        <begin position="12"/>
        <end position="93"/>
    </location>
</feature>
<accession>A0A7I9VGF5</accession>
<sequence length="125" mass="12876">MSLARFEHRGASVLVYPTCRRLDAEVASEFSRQVAGQVQGRSLVTVSLSEVEAIDCSGLAALVVILQKMPPGGVLRLAGVRPSAHELLEATGLGALFPVVDAAAAAPGGDSGWTTTPLPDDALVP</sequence>
<evidence type="ECO:0000259" key="1">
    <source>
        <dbReference type="PROSITE" id="PS50801"/>
    </source>
</evidence>
<dbReference type="PANTHER" id="PTHR33495:SF2">
    <property type="entry name" value="ANTI-SIGMA FACTOR ANTAGONIST TM_1081-RELATED"/>
    <property type="match status" value="1"/>
</dbReference>
<comment type="caution">
    <text evidence="2">The sequence shown here is derived from an EMBL/GenBank/DDBJ whole genome shotgun (WGS) entry which is preliminary data.</text>
</comment>
<evidence type="ECO:0000313" key="3">
    <source>
        <dbReference type="Proteomes" id="UP000503640"/>
    </source>
</evidence>
<dbReference type="InterPro" id="IPR002645">
    <property type="entry name" value="STAS_dom"/>
</dbReference>
<gene>
    <name evidence="2" type="ORF">AMYX_02170</name>
</gene>
<evidence type="ECO:0000313" key="2">
    <source>
        <dbReference type="EMBL" id="GEJ55476.1"/>
    </source>
</evidence>
<protein>
    <recommendedName>
        <fullName evidence="1">STAS domain-containing protein</fullName>
    </recommendedName>
</protein>
<proteinExistence type="predicted"/>
<dbReference type="SUPFAM" id="SSF52091">
    <property type="entry name" value="SpoIIaa-like"/>
    <property type="match status" value="1"/>
</dbReference>
<dbReference type="PANTHER" id="PTHR33495">
    <property type="entry name" value="ANTI-SIGMA FACTOR ANTAGONIST TM_1081-RELATED-RELATED"/>
    <property type="match status" value="1"/>
</dbReference>
<reference evidence="3" key="1">
    <citation type="journal article" date="2020" name="Appl. Environ. Microbiol.">
        <title>Diazotrophic Anaeromyxobacter Isolates from Soils.</title>
        <authorList>
            <person name="Masuda Y."/>
            <person name="Yamanaka H."/>
            <person name="Xu Z.X."/>
            <person name="Shiratori Y."/>
            <person name="Aono T."/>
            <person name="Amachi S."/>
            <person name="Senoo K."/>
            <person name="Itoh H."/>
        </authorList>
    </citation>
    <scope>NUCLEOTIDE SEQUENCE [LARGE SCALE GENOMIC DNA]</scope>
    <source>
        <strain evidence="3">R267</strain>
    </source>
</reference>
<dbReference type="AlphaFoldDB" id="A0A7I9VGF5"/>
<dbReference type="Pfam" id="PF01740">
    <property type="entry name" value="STAS"/>
    <property type="match status" value="1"/>
</dbReference>
<organism evidence="2 3">
    <name type="scientific">Anaeromyxobacter diazotrophicus</name>
    <dbReference type="NCBI Taxonomy" id="2590199"/>
    <lineage>
        <taxon>Bacteria</taxon>
        <taxon>Pseudomonadati</taxon>
        <taxon>Myxococcota</taxon>
        <taxon>Myxococcia</taxon>
        <taxon>Myxococcales</taxon>
        <taxon>Cystobacterineae</taxon>
        <taxon>Anaeromyxobacteraceae</taxon>
        <taxon>Anaeromyxobacter</taxon>
    </lineage>
</organism>
<dbReference type="Proteomes" id="UP000503640">
    <property type="component" value="Unassembled WGS sequence"/>
</dbReference>
<dbReference type="EMBL" id="BJTG01000001">
    <property type="protein sequence ID" value="GEJ55476.1"/>
    <property type="molecule type" value="Genomic_DNA"/>
</dbReference>
<name>A0A7I9VGF5_9BACT</name>
<dbReference type="PROSITE" id="PS50801">
    <property type="entry name" value="STAS"/>
    <property type="match status" value="1"/>
</dbReference>